<keyword evidence="2 5" id="KW-0560">Oxidoreductase</keyword>
<dbReference type="PANTHER" id="PTHR43761">
    <property type="entry name" value="D-ISOMER SPECIFIC 2-HYDROXYACID DEHYDROGENASE FAMILY PROTEIN (AFU_ORTHOLOGUE AFUA_1G13630)"/>
    <property type="match status" value="1"/>
</dbReference>
<dbReference type="PROSITE" id="PS00671">
    <property type="entry name" value="D_2_HYDROXYACID_DH_3"/>
    <property type="match status" value="1"/>
</dbReference>
<dbReference type="InterPro" id="IPR036291">
    <property type="entry name" value="NAD(P)-bd_dom_sf"/>
</dbReference>
<dbReference type="PANTHER" id="PTHR43761:SF1">
    <property type="entry name" value="D-ISOMER SPECIFIC 2-HYDROXYACID DEHYDROGENASE CATALYTIC DOMAIN-CONTAINING PROTEIN-RELATED"/>
    <property type="match status" value="1"/>
</dbReference>
<accession>A0AAJ1TVI0</accession>
<dbReference type="Pfam" id="PF02826">
    <property type="entry name" value="2-Hacid_dh_C"/>
    <property type="match status" value="1"/>
</dbReference>
<sequence length="304" mass="32009">MRAVFVDASETLAAVARRLLRPDDPPFAINLQPDITPEDLPALLAGAEIAVIDHTALPVAVARACPSLRHAVFLGTGARSYMDPEALQAECGVTVHTIKGYGDTAVAECAFALLWAAARGLPEMDRAMRAGRWLRTEAIQLTGKTIGLIGFGGIAAEMARLCRGAGLRVLAWNRTPKTHPGVEFVPLERLLAESDVVSLHLLLTEETRGFLSAARIAALKPGAILINTARGAVIDEAALVEALRAGRIAGAGLDVFTVEPLPADHPLASLPNVVLSAHSAFRTPEASDNLIGAALDHCRRIAAG</sequence>
<evidence type="ECO:0000313" key="6">
    <source>
        <dbReference type="Proteomes" id="UP001223420"/>
    </source>
</evidence>
<dbReference type="SUPFAM" id="SSF51735">
    <property type="entry name" value="NAD(P)-binding Rossmann-fold domains"/>
    <property type="match status" value="1"/>
</dbReference>
<organism evidence="5 6">
    <name type="scientific">Methylobacterium brachiatum</name>
    <dbReference type="NCBI Taxonomy" id="269660"/>
    <lineage>
        <taxon>Bacteria</taxon>
        <taxon>Pseudomonadati</taxon>
        <taxon>Pseudomonadota</taxon>
        <taxon>Alphaproteobacteria</taxon>
        <taxon>Hyphomicrobiales</taxon>
        <taxon>Methylobacteriaceae</taxon>
        <taxon>Methylobacterium</taxon>
    </lineage>
</organism>
<comment type="caution">
    <text evidence="5">The sequence shown here is derived from an EMBL/GenBank/DDBJ whole genome shotgun (WGS) entry which is preliminary data.</text>
</comment>
<evidence type="ECO:0000256" key="2">
    <source>
        <dbReference type="ARBA" id="ARBA00023002"/>
    </source>
</evidence>
<dbReference type="FunFam" id="3.40.50.720:FF:000203">
    <property type="entry name" value="D-3-phosphoglycerate dehydrogenase (SerA)"/>
    <property type="match status" value="1"/>
</dbReference>
<dbReference type="Gene3D" id="3.40.50.720">
    <property type="entry name" value="NAD(P)-binding Rossmann-like Domain"/>
    <property type="match status" value="2"/>
</dbReference>
<dbReference type="RefSeq" id="WP_230367248.1">
    <property type="nucleotide sequence ID" value="NZ_JAJALK010000010.1"/>
</dbReference>
<name>A0AAJ1TVI0_9HYPH</name>
<gene>
    <name evidence="5" type="ORF">QO001_004518</name>
</gene>
<keyword evidence="3" id="KW-0520">NAD</keyword>
<comment type="similarity">
    <text evidence="1">Belongs to the D-isomer specific 2-hydroxyacid dehydrogenase family.</text>
</comment>
<dbReference type="Proteomes" id="UP001223420">
    <property type="component" value="Unassembled WGS sequence"/>
</dbReference>
<dbReference type="AlphaFoldDB" id="A0AAJ1TVI0"/>
<proteinExistence type="inferred from homology"/>
<reference evidence="5" key="1">
    <citation type="submission" date="2023-07" db="EMBL/GenBank/DDBJ databases">
        <title>Genomic Encyclopedia of Type Strains, Phase IV (KMG-IV): sequencing the most valuable type-strain genomes for metagenomic binning, comparative biology and taxonomic classification.</title>
        <authorList>
            <person name="Goeker M."/>
        </authorList>
    </citation>
    <scope>NUCLEOTIDE SEQUENCE</scope>
    <source>
        <strain evidence="5">DSM 19569</strain>
    </source>
</reference>
<evidence type="ECO:0000256" key="1">
    <source>
        <dbReference type="ARBA" id="ARBA00005854"/>
    </source>
</evidence>
<dbReference type="InterPro" id="IPR050418">
    <property type="entry name" value="D-iso_2-hydroxyacid_DH_PdxB"/>
</dbReference>
<evidence type="ECO:0000313" key="5">
    <source>
        <dbReference type="EMBL" id="MDQ0545574.1"/>
    </source>
</evidence>
<protein>
    <submittedName>
        <fullName evidence="5">D-3-phosphoglycerate dehydrogenase</fullName>
        <ecNumber evidence="5">1.1.1.95</ecNumber>
    </submittedName>
</protein>
<evidence type="ECO:0000256" key="3">
    <source>
        <dbReference type="ARBA" id="ARBA00023027"/>
    </source>
</evidence>
<dbReference type="InterPro" id="IPR029753">
    <property type="entry name" value="D-isomer_DH_CS"/>
</dbReference>
<dbReference type="EMBL" id="JAUSWL010000009">
    <property type="protein sequence ID" value="MDQ0545574.1"/>
    <property type="molecule type" value="Genomic_DNA"/>
</dbReference>
<dbReference type="GO" id="GO:0004617">
    <property type="term" value="F:phosphoglycerate dehydrogenase activity"/>
    <property type="evidence" value="ECO:0007669"/>
    <property type="project" value="UniProtKB-EC"/>
</dbReference>
<evidence type="ECO:0000259" key="4">
    <source>
        <dbReference type="Pfam" id="PF02826"/>
    </source>
</evidence>
<dbReference type="SUPFAM" id="SSF52283">
    <property type="entry name" value="Formate/glycerate dehydrogenase catalytic domain-like"/>
    <property type="match status" value="1"/>
</dbReference>
<dbReference type="GO" id="GO:0051287">
    <property type="term" value="F:NAD binding"/>
    <property type="evidence" value="ECO:0007669"/>
    <property type="project" value="InterPro"/>
</dbReference>
<feature type="domain" description="D-isomer specific 2-hydroxyacid dehydrogenase NAD-binding" evidence="4">
    <location>
        <begin position="111"/>
        <end position="280"/>
    </location>
</feature>
<dbReference type="EC" id="1.1.1.95" evidence="5"/>
<dbReference type="InterPro" id="IPR006140">
    <property type="entry name" value="D-isomer_DH_NAD-bd"/>
</dbReference>